<reference evidence="2 3" key="1">
    <citation type="submission" date="2016-04" db="EMBL/GenBank/DDBJ databases">
        <authorList>
            <person name="Chen L."/>
            <person name="Zhuang W."/>
            <person name="Wang G."/>
        </authorList>
    </citation>
    <scope>NUCLEOTIDE SEQUENCE [LARGE SCALE GENOMIC DNA]</scope>
    <source>
        <strain evidence="3">GR20</strain>
    </source>
</reference>
<sequence>MKKIFLALAMISFAGTVKVFAQAQAEVKETVAIIKNNLVESKEKIKKYEWIETTTTFVKGEEKSKKQSQCYYGVDGKLVKVETGGSTPQKKKGGLKGKIAANKKDDMADYIQKSVEKIQTYLPPDPEKIQQLYAGGKTSLHVLEPNKKIKLDFLDYNQKGDGLSVTIDKVRKIILAIDVNTYIDDPEDKVIFNIKYNTLPDKTQYPETTSLQADKKKVKIVIGNSGYKKAAPQT</sequence>
<evidence type="ECO:0000313" key="2">
    <source>
        <dbReference type="EMBL" id="OQP42668.1"/>
    </source>
</evidence>
<dbReference type="EMBL" id="LWBO01000044">
    <property type="protein sequence ID" value="OQP42668.1"/>
    <property type="molecule type" value="Genomic_DNA"/>
</dbReference>
<comment type="caution">
    <text evidence="2">The sequence shown here is derived from an EMBL/GenBank/DDBJ whole genome shotgun (WGS) entry which is preliminary data.</text>
</comment>
<keyword evidence="1" id="KW-0732">Signal</keyword>
<name>A0ABX3NQQ8_9BACT</name>
<evidence type="ECO:0000256" key="1">
    <source>
        <dbReference type="SAM" id="SignalP"/>
    </source>
</evidence>
<keyword evidence="3" id="KW-1185">Reference proteome</keyword>
<evidence type="ECO:0000313" key="3">
    <source>
        <dbReference type="Proteomes" id="UP000192277"/>
    </source>
</evidence>
<gene>
    <name evidence="2" type="ORF">A4D02_13980</name>
</gene>
<evidence type="ECO:0008006" key="4">
    <source>
        <dbReference type="Google" id="ProtNLM"/>
    </source>
</evidence>
<organism evidence="2 3">
    <name type="scientific">Niastella koreensis</name>
    <dbReference type="NCBI Taxonomy" id="354356"/>
    <lineage>
        <taxon>Bacteria</taxon>
        <taxon>Pseudomonadati</taxon>
        <taxon>Bacteroidota</taxon>
        <taxon>Chitinophagia</taxon>
        <taxon>Chitinophagales</taxon>
        <taxon>Chitinophagaceae</taxon>
        <taxon>Niastella</taxon>
    </lineage>
</organism>
<dbReference type="RefSeq" id="WP_014220977.1">
    <property type="nucleotide sequence ID" value="NZ_LWBO01000044.1"/>
</dbReference>
<proteinExistence type="predicted"/>
<accession>A0ABX3NQQ8</accession>
<dbReference type="Proteomes" id="UP000192277">
    <property type="component" value="Unassembled WGS sequence"/>
</dbReference>
<feature type="signal peptide" evidence="1">
    <location>
        <begin position="1"/>
        <end position="21"/>
    </location>
</feature>
<protein>
    <recommendedName>
        <fullName evidence="4">Outer membrane lipoprotein carrier protein LolA</fullName>
    </recommendedName>
</protein>
<feature type="chain" id="PRO_5046836855" description="Outer membrane lipoprotein carrier protein LolA" evidence="1">
    <location>
        <begin position="22"/>
        <end position="234"/>
    </location>
</feature>